<evidence type="ECO:0000256" key="7">
    <source>
        <dbReference type="ARBA" id="ARBA00023212"/>
    </source>
</evidence>
<dbReference type="FunFam" id="3.30.420.40:FF:000058">
    <property type="entry name" value="Putative actin-related protein 5"/>
    <property type="match status" value="1"/>
</dbReference>
<evidence type="ECO:0000313" key="11">
    <source>
        <dbReference type="Proteomes" id="UP000613177"/>
    </source>
</evidence>
<evidence type="ECO:0000256" key="4">
    <source>
        <dbReference type="ARBA" id="ARBA00022490"/>
    </source>
</evidence>
<dbReference type="PROSITE" id="PS00432">
    <property type="entry name" value="ACTINS_2"/>
    <property type="match status" value="1"/>
</dbReference>
<organism evidence="10 11">
    <name type="scientific">Thamnidium elegans</name>
    <dbReference type="NCBI Taxonomy" id="101142"/>
    <lineage>
        <taxon>Eukaryota</taxon>
        <taxon>Fungi</taxon>
        <taxon>Fungi incertae sedis</taxon>
        <taxon>Mucoromycota</taxon>
        <taxon>Mucoromycotina</taxon>
        <taxon>Mucoromycetes</taxon>
        <taxon>Mucorales</taxon>
        <taxon>Mucorineae</taxon>
        <taxon>Mucoraceae</taxon>
        <taxon>Thamnidium</taxon>
    </lineage>
</organism>
<evidence type="ECO:0000256" key="2">
    <source>
        <dbReference type="ARBA" id="ARBA00004245"/>
    </source>
</evidence>
<evidence type="ECO:0000256" key="1">
    <source>
        <dbReference type="ARBA" id="ARBA00003520"/>
    </source>
</evidence>
<keyword evidence="11" id="KW-1185">Reference proteome</keyword>
<dbReference type="InterPro" id="IPR004001">
    <property type="entry name" value="Actin_CS"/>
</dbReference>
<proteinExistence type="inferred from homology"/>
<dbReference type="PROSITE" id="PS01132">
    <property type="entry name" value="ACTINS_ACT_LIKE"/>
    <property type="match status" value="1"/>
</dbReference>
<dbReference type="PRINTS" id="PR00190">
    <property type="entry name" value="ACTIN"/>
</dbReference>
<comment type="catalytic activity">
    <reaction evidence="8">
        <text>ATP + H2O = ADP + phosphate + H(+)</text>
        <dbReference type="Rhea" id="RHEA:13065"/>
        <dbReference type="ChEBI" id="CHEBI:15377"/>
        <dbReference type="ChEBI" id="CHEBI:15378"/>
        <dbReference type="ChEBI" id="CHEBI:30616"/>
        <dbReference type="ChEBI" id="CHEBI:43474"/>
        <dbReference type="ChEBI" id="CHEBI:456216"/>
    </reaction>
</comment>
<evidence type="ECO:0000256" key="3">
    <source>
        <dbReference type="ARBA" id="ARBA00006752"/>
    </source>
</evidence>
<dbReference type="Gene3D" id="3.30.420.40">
    <property type="match status" value="2"/>
</dbReference>
<dbReference type="FunFam" id="3.30.420.40:FF:000131">
    <property type="entry name" value="Actin, alpha skeletal muscle"/>
    <property type="match status" value="1"/>
</dbReference>
<dbReference type="FunFam" id="3.90.640.10:FF:000047">
    <property type="entry name" value="Actin, alpha skeletal muscle"/>
    <property type="match status" value="1"/>
</dbReference>
<gene>
    <name evidence="10" type="ORF">INT48_005536</name>
</gene>
<dbReference type="CDD" id="cd10224">
    <property type="entry name" value="ASKHA_NBD_actin"/>
    <property type="match status" value="1"/>
</dbReference>
<dbReference type="SMART" id="SM00268">
    <property type="entry name" value="ACTIN"/>
    <property type="match status" value="1"/>
</dbReference>
<comment type="caution">
    <text evidence="10">The sequence shown here is derived from an EMBL/GenBank/DDBJ whole genome shotgun (WGS) entry which is preliminary data.</text>
</comment>
<dbReference type="EMBL" id="JAEPRE010000005">
    <property type="protein sequence ID" value="KAG2237500.1"/>
    <property type="molecule type" value="Genomic_DNA"/>
</dbReference>
<dbReference type="InterPro" id="IPR020902">
    <property type="entry name" value="Actin/actin-like_CS"/>
</dbReference>
<reference evidence="10" key="1">
    <citation type="submission" date="2021-01" db="EMBL/GenBank/DDBJ databases">
        <title>Metabolic potential, ecology and presence of endohyphal bacteria is reflected in genomic diversity of Mucoromycotina.</title>
        <authorList>
            <person name="Muszewska A."/>
            <person name="Okrasinska A."/>
            <person name="Steczkiewicz K."/>
            <person name="Drgas O."/>
            <person name="Orlowska M."/>
            <person name="Perlinska-Lenart U."/>
            <person name="Aleksandrzak-Piekarczyk T."/>
            <person name="Szatraj K."/>
            <person name="Zielenkiewicz U."/>
            <person name="Pilsyk S."/>
            <person name="Malc E."/>
            <person name="Mieczkowski P."/>
            <person name="Kruszewska J.S."/>
            <person name="Biernat P."/>
            <person name="Pawlowska J."/>
        </authorList>
    </citation>
    <scope>NUCLEOTIDE SEQUENCE</scope>
    <source>
        <strain evidence="10">WA0000018081</strain>
    </source>
</reference>
<keyword evidence="5" id="KW-0547">Nucleotide-binding</keyword>
<dbReference type="InterPro" id="IPR043129">
    <property type="entry name" value="ATPase_NBD"/>
</dbReference>
<comment type="subcellular location">
    <subcellularLocation>
        <location evidence="2">Cytoplasm</location>
        <location evidence="2">Cytoskeleton</location>
    </subcellularLocation>
</comment>
<evidence type="ECO:0000256" key="9">
    <source>
        <dbReference type="RuleBase" id="RU000487"/>
    </source>
</evidence>
<comment type="function">
    <text evidence="1">Actins are highly conserved proteins that are involved in various types of cell motility and are ubiquitously expressed in all eukaryotic cells.</text>
</comment>
<dbReference type="GO" id="GO:0005856">
    <property type="term" value="C:cytoskeleton"/>
    <property type="evidence" value="ECO:0007669"/>
    <property type="project" value="UniProtKB-SubCell"/>
</dbReference>
<evidence type="ECO:0000313" key="10">
    <source>
        <dbReference type="EMBL" id="KAG2237500.1"/>
    </source>
</evidence>
<comment type="similarity">
    <text evidence="3 9">Belongs to the actin family.</text>
</comment>
<evidence type="ECO:0000256" key="6">
    <source>
        <dbReference type="ARBA" id="ARBA00022840"/>
    </source>
</evidence>
<keyword evidence="4" id="KW-0963">Cytoplasm</keyword>
<keyword evidence="7" id="KW-0206">Cytoskeleton</keyword>
<keyword evidence="6" id="KW-0067">ATP-binding</keyword>
<evidence type="ECO:0008006" key="12">
    <source>
        <dbReference type="Google" id="ProtNLM"/>
    </source>
</evidence>
<name>A0A8H7VY10_9FUNG</name>
<accession>A0A8H7VY10</accession>
<dbReference type="PROSITE" id="PS00406">
    <property type="entry name" value="ACTINS_1"/>
    <property type="match status" value="1"/>
</dbReference>
<sequence>MEDEVAALVIDNGSGMCKAGFAGDDAPRAVFPSIVGRPRHQGVMVGMGQKDSYVGDEAQSKRGILTLRYPIEHGIVTNWDDMEKIWHHTFYNELRVAPEEHPVLLTEAPLNPKSNREKMTQIMFETFNAPAFYVAIQAVLSLYASGRTTGIVLDSGDGVTHTVPIYEGYSLPHAILRLDMAGRDLTDYLMRILAERGHSFSTTAEREIVRDIKEKLCYVALDFEQEMQTAAQSSALEKSYELPDVSPFNDLFVYVSFYFLFYSFRAPEALFQPALLGLESAGIHETTYNSIMKCDVDIRKDLYSNIVMSGGTTMYPGIADRMQKEITALAPSSMKIKIVAPPERKYSVWIGGSILASLSTFQQMWISKQEYDESGPSIVHRKCF</sequence>
<dbReference type="PANTHER" id="PTHR11937">
    <property type="entry name" value="ACTIN"/>
    <property type="match status" value="1"/>
</dbReference>
<dbReference type="Pfam" id="PF00022">
    <property type="entry name" value="Actin"/>
    <property type="match status" value="1"/>
</dbReference>
<evidence type="ECO:0000256" key="5">
    <source>
        <dbReference type="ARBA" id="ARBA00022741"/>
    </source>
</evidence>
<dbReference type="FunFam" id="3.30.420.40:FF:000291">
    <property type="entry name" value="Actin, alpha skeletal muscle"/>
    <property type="match status" value="1"/>
</dbReference>
<dbReference type="Gene3D" id="3.90.640.10">
    <property type="entry name" value="Actin, Chain A, domain 4"/>
    <property type="match status" value="1"/>
</dbReference>
<dbReference type="SUPFAM" id="SSF53067">
    <property type="entry name" value="Actin-like ATPase domain"/>
    <property type="match status" value="2"/>
</dbReference>
<protein>
    <recommendedName>
        <fullName evidence="12">Actin</fullName>
    </recommendedName>
</protein>
<dbReference type="Proteomes" id="UP000613177">
    <property type="component" value="Unassembled WGS sequence"/>
</dbReference>
<dbReference type="GO" id="GO:0005524">
    <property type="term" value="F:ATP binding"/>
    <property type="evidence" value="ECO:0007669"/>
    <property type="project" value="UniProtKB-KW"/>
</dbReference>
<dbReference type="AlphaFoldDB" id="A0A8H7VY10"/>
<evidence type="ECO:0000256" key="8">
    <source>
        <dbReference type="ARBA" id="ARBA00049360"/>
    </source>
</evidence>
<dbReference type="InterPro" id="IPR004000">
    <property type="entry name" value="Actin"/>
</dbReference>